<keyword evidence="1" id="KW-1133">Transmembrane helix</keyword>
<comment type="caution">
    <text evidence="2">The sequence shown here is derived from an EMBL/GenBank/DDBJ whole genome shotgun (WGS) entry which is preliminary data.</text>
</comment>
<organism evidence="2 3">
    <name type="scientific">Trabulsiella guamensis ATCC 49490</name>
    <dbReference type="NCBI Taxonomy" id="1005994"/>
    <lineage>
        <taxon>Bacteria</taxon>
        <taxon>Pseudomonadati</taxon>
        <taxon>Pseudomonadota</taxon>
        <taxon>Gammaproteobacteria</taxon>
        <taxon>Enterobacterales</taxon>
        <taxon>Enterobacteriaceae</taxon>
        <taxon>Trabulsiella</taxon>
    </lineage>
</organism>
<evidence type="ECO:0000313" key="3">
    <source>
        <dbReference type="Proteomes" id="UP000028630"/>
    </source>
</evidence>
<dbReference type="AlphaFoldDB" id="A0A084ZZ68"/>
<keyword evidence="1" id="KW-0812">Transmembrane</keyword>
<dbReference type="OrthoDB" id="6631192at2"/>
<name>A0A084ZZ68_9ENTR</name>
<evidence type="ECO:0000313" key="2">
    <source>
        <dbReference type="EMBL" id="KFC03263.1"/>
    </source>
</evidence>
<feature type="transmembrane region" description="Helical" evidence="1">
    <location>
        <begin position="34"/>
        <end position="52"/>
    </location>
</feature>
<protein>
    <submittedName>
        <fullName evidence="2">Uncharacterized protein</fullName>
    </submittedName>
</protein>
<gene>
    <name evidence="2" type="ORF">GTGU_03381</name>
</gene>
<dbReference type="Proteomes" id="UP000028630">
    <property type="component" value="Unassembled WGS sequence"/>
</dbReference>
<dbReference type="eggNOG" id="ENOG5032SUW">
    <property type="taxonomic scope" value="Bacteria"/>
</dbReference>
<feature type="transmembrane region" description="Helical" evidence="1">
    <location>
        <begin position="100"/>
        <end position="125"/>
    </location>
</feature>
<accession>A0A084ZZ68</accession>
<keyword evidence="3" id="KW-1185">Reference proteome</keyword>
<dbReference type="RefSeq" id="WP_051857380.1">
    <property type="nucleotide sequence ID" value="NZ_JMTB01000100.1"/>
</dbReference>
<proteinExistence type="predicted"/>
<keyword evidence="1" id="KW-0472">Membrane</keyword>
<sequence length="195" mass="21728">MNYQTSALWFYQPVALLAVVLAGLLAFFGFSAAFGYLLLAGLVWPVAISMYLHTQKEGEKVWSPHENSEWVVYVNGIPVREDRAVLTNPGFASEEKTHRFFLISFLIKLALQVGCLYLLGVQFLASPMDPVSAIAGMVCLIPLLIVATNTIKHLRQLNQLHFTMIQLTTGQTWYQAGFEHDGKTIPALQSLLSLK</sequence>
<feature type="transmembrane region" description="Helical" evidence="1">
    <location>
        <begin position="131"/>
        <end position="151"/>
    </location>
</feature>
<dbReference type="EMBL" id="JMTB01000100">
    <property type="protein sequence ID" value="KFC03263.1"/>
    <property type="molecule type" value="Genomic_DNA"/>
</dbReference>
<reference evidence="3" key="1">
    <citation type="submission" date="2014-05" db="EMBL/GenBank/DDBJ databases">
        <title>ATOL: Assembling a taxonomically balanced genome-scale reconstruction of the evolutionary history of the Enterobacteriaceae.</title>
        <authorList>
            <person name="Plunkett G. III"/>
            <person name="Neeno-Eckwall E.C."/>
            <person name="Glasner J.D."/>
            <person name="Perna N.T."/>
        </authorList>
    </citation>
    <scope>NUCLEOTIDE SEQUENCE [LARGE SCALE GENOMIC DNA]</scope>
    <source>
        <strain evidence="3">ATCC 49490</strain>
    </source>
</reference>
<feature type="transmembrane region" description="Helical" evidence="1">
    <location>
        <begin position="7"/>
        <end position="28"/>
    </location>
</feature>
<evidence type="ECO:0000256" key="1">
    <source>
        <dbReference type="SAM" id="Phobius"/>
    </source>
</evidence>